<reference evidence="9 10" key="1">
    <citation type="submission" date="2019-11" db="EMBL/GenBank/DDBJ databases">
        <title>Novel species isolated from a subtropical stream in China.</title>
        <authorList>
            <person name="Lu H."/>
        </authorList>
    </citation>
    <scope>NUCLEOTIDE SEQUENCE [LARGE SCALE GENOMIC DNA]</scope>
    <source>
        <strain evidence="9 10">FT80W</strain>
    </source>
</reference>
<dbReference type="AlphaFoldDB" id="A0A6I2KVE6"/>
<dbReference type="SUPFAM" id="SSF48317">
    <property type="entry name" value="Acid phosphatase/Vanadium-dependent haloperoxidase"/>
    <property type="match status" value="1"/>
</dbReference>
<evidence type="ECO:0000313" key="9">
    <source>
        <dbReference type="EMBL" id="MRW89908.1"/>
    </source>
</evidence>
<dbReference type="CDD" id="cd03392">
    <property type="entry name" value="PAP2_like_2"/>
    <property type="match status" value="1"/>
</dbReference>
<evidence type="ECO:0000256" key="3">
    <source>
        <dbReference type="ARBA" id="ARBA00022692"/>
    </source>
</evidence>
<evidence type="ECO:0000256" key="5">
    <source>
        <dbReference type="ARBA" id="ARBA00022989"/>
    </source>
</evidence>
<feature type="transmembrane region" description="Helical" evidence="7">
    <location>
        <begin position="21"/>
        <end position="38"/>
    </location>
</feature>
<keyword evidence="4" id="KW-0378">Hydrolase</keyword>
<accession>A0A6I2KVE6</accession>
<evidence type="ECO:0000256" key="7">
    <source>
        <dbReference type="SAM" id="Phobius"/>
    </source>
</evidence>
<evidence type="ECO:0000256" key="1">
    <source>
        <dbReference type="ARBA" id="ARBA00004651"/>
    </source>
</evidence>
<comment type="subcellular location">
    <subcellularLocation>
        <location evidence="1">Cell membrane</location>
        <topology evidence="1">Multi-pass membrane protein</topology>
    </subcellularLocation>
</comment>
<dbReference type="Pfam" id="PF01569">
    <property type="entry name" value="PAP2"/>
    <property type="match status" value="1"/>
</dbReference>
<proteinExistence type="predicted"/>
<sequence length="219" mass="24237">MMKFFRDDGGEPGGQRLFSTLLLFGGLFGALTLFGLIAEDVVEGDSLFFDFPLMNWLRHHSGAGLNTAMRVITTLGSAWTVVPLIVVVGYCCRRRPQAIAYLLAANAGSSLLNVTAKHAFERIRPSYWTPLVHETTYSFPSGHAMATMALVTSVWLIWRPRCGRRTLLTVGGIYVVLVGISRMYLGVHYPSDVLAGWCAAFVWCRGLALSMRNESDQKE</sequence>
<dbReference type="PANTHER" id="PTHR14969:SF62">
    <property type="entry name" value="DECAPRENYLPHOSPHORYL-5-PHOSPHORIBOSE PHOSPHATASE RV3807C-RELATED"/>
    <property type="match status" value="1"/>
</dbReference>
<evidence type="ECO:0000256" key="2">
    <source>
        <dbReference type="ARBA" id="ARBA00022475"/>
    </source>
</evidence>
<feature type="domain" description="Phosphatidic acid phosphatase type 2/haloperoxidase" evidence="8">
    <location>
        <begin position="99"/>
        <end position="208"/>
    </location>
</feature>
<feature type="transmembrane region" description="Helical" evidence="7">
    <location>
        <begin position="99"/>
        <end position="120"/>
    </location>
</feature>
<name>A0A6I2KVE6_9BURK</name>
<dbReference type="EMBL" id="WKJK01000003">
    <property type="protein sequence ID" value="MRW89908.1"/>
    <property type="molecule type" value="Genomic_DNA"/>
</dbReference>
<dbReference type="Proteomes" id="UP000433309">
    <property type="component" value="Unassembled WGS sequence"/>
</dbReference>
<comment type="caution">
    <text evidence="9">The sequence shown here is derived from an EMBL/GenBank/DDBJ whole genome shotgun (WGS) entry which is preliminary data.</text>
</comment>
<feature type="transmembrane region" description="Helical" evidence="7">
    <location>
        <begin position="167"/>
        <end position="187"/>
    </location>
</feature>
<dbReference type="InterPro" id="IPR036938">
    <property type="entry name" value="PAP2/HPO_sf"/>
</dbReference>
<dbReference type="InterPro" id="IPR000326">
    <property type="entry name" value="PAP2/HPO"/>
</dbReference>
<dbReference type="RefSeq" id="WP_154374825.1">
    <property type="nucleotide sequence ID" value="NZ_WKJK01000003.1"/>
</dbReference>
<dbReference type="GO" id="GO:0005886">
    <property type="term" value="C:plasma membrane"/>
    <property type="evidence" value="ECO:0007669"/>
    <property type="project" value="UniProtKB-SubCell"/>
</dbReference>
<keyword evidence="2" id="KW-1003">Cell membrane</keyword>
<evidence type="ECO:0000256" key="4">
    <source>
        <dbReference type="ARBA" id="ARBA00022801"/>
    </source>
</evidence>
<dbReference type="PANTHER" id="PTHR14969">
    <property type="entry name" value="SPHINGOSINE-1-PHOSPHATE PHOSPHOHYDROLASE"/>
    <property type="match status" value="1"/>
</dbReference>
<dbReference type="GO" id="GO:0016787">
    <property type="term" value="F:hydrolase activity"/>
    <property type="evidence" value="ECO:0007669"/>
    <property type="project" value="UniProtKB-KW"/>
</dbReference>
<dbReference type="SMART" id="SM00014">
    <property type="entry name" value="acidPPc"/>
    <property type="match status" value="1"/>
</dbReference>
<dbReference type="Gene3D" id="1.20.144.10">
    <property type="entry name" value="Phosphatidic acid phosphatase type 2/haloperoxidase"/>
    <property type="match status" value="2"/>
</dbReference>
<feature type="transmembrane region" description="Helical" evidence="7">
    <location>
        <begin position="140"/>
        <end position="158"/>
    </location>
</feature>
<keyword evidence="6 7" id="KW-0472">Membrane</keyword>
<evidence type="ECO:0000256" key="6">
    <source>
        <dbReference type="ARBA" id="ARBA00023136"/>
    </source>
</evidence>
<keyword evidence="5 7" id="KW-1133">Transmembrane helix</keyword>
<organism evidence="9 10">
    <name type="scientific">Duganella guangzhouensis</name>
    <dbReference type="NCBI Taxonomy" id="2666084"/>
    <lineage>
        <taxon>Bacteria</taxon>
        <taxon>Pseudomonadati</taxon>
        <taxon>Pseudomonadota</taxon>
        <taxon>Betaproteobacteria</taxon>
        <taxon>Burkholderiales</taxon>
        <taxon>Oxalobacteraceae</taxon>
        <taxon>Telluria group</taxon>
        <taxon>Duganella</taxon>
    </lineage>
</organism>
<keyword evidence="10" id="KW-1185">Reference proteome</keyword>
<evidence type="ECO:0000313" key="10">
    <source>
        <dbReference type="Proteomes" id="UP000433309"/>
    </source>
</evidence>
<keyword evidence="3 7" id="KW-0812">Transmembrane</keyword>
<feature type="transmembrane region" description="Helical" evidence="7">
    <location>
        <begin position="71"/>
        <end position="92"/>
    </location>
</feature>
<gene>
    <name evidence="9" type="ORF">GJ699_07930</name>
</gene>
<evidence type="ECO:0000259" key="8">
    <source>
        <dbReference type="SMART" id="SM00014"/>
    </source>
</evidence>
<protein>
    <submittedName>
        <fullName evidence="9">Phosphatase PAP2 family protein</fullName>
    </submittedName>
</protein>